<protein>
    <submittedName>
        <fullName evidence="1">Uncharacterized protein</fullName>
    </submittedName>
</protein>
<dbReference type="Proteomes" id="UP001363622">
    <property type="component" value="Unassembled WGS sequence"/>
</dbReference>
<evidence type="ECO:0000313" key="1">
    <source>
        <dbReference type="EMBL" id="KAK7523606.1"/>
    </source>
</evidence>
<accession>A0ABR1KZ42</accession>
<reference evidence="1 2" key="1">
    <citation type="submission" date="2024-04" db="EMBL/GenBank/DDBJ databases">
        <title>Phyllosticta paracitricarpa is synonymous to the EU quarantine fungus P. citricarpa based on phylogenomic analyses.</title>
        <authorList>
            <consortium name="Lawrence Berkeley National Laboratory"/>
            <person name="Van Ingen-Buijs V.A."/>
            <person name="Van Westerhoven A.C."/>
            <person name="Haridas S."/>
            <person name="Skiadas P."/>
            <person name="Martin F."/>
            <person name="Groenewald J.Z."/>
            <person name="Crous P.W."/>
            <person name="Seidl M.F."/>
        </authorList>
    </citation>
    <scope>NUCLEOTIDE SEQUENCE [LARGE SCALE GENOMIC DNA]</scope>
    <source>
        <strain evidence="1 2">CBS 123371</strain>
    </source>
</reference>
<sequence>MLFVIQKRLSGARRVDAAASMGQGGASTSPRACTFRFGWRDGVWRSGRAAVVGSPLGYGFGLRWCLLSSFDTLLASVSFSCTHHHRRSCLYTYPEIPLSCFFVHGNQNHNHTKTSLSLPTSTSPNTRTNQNVTSLLYPSIHSYIHTSNPPAHLSHRPALPSPALPYPHTLPPNYPTHRIFPILLPSTRKRRCLPLPQPFSIRPSLPDSLAAFKVATASQPAVRIGALRERRPRSGGSSERSLGALVAVDHRWEGRKGGRAWRRALVMWCELASQVSLC</sequence>
<gene>
    <name evidence="1" type="ORF">IWZ03DRAFT_7314</name>
</gene>
<keyword evidence="2" id="KW-1185">Reference proteome</keyword>
<comment type="caution">
    <text evidence="1">The sequence shown here is derived from an EMBL/GenBank/DDBJ whole genome shotgun (WGS) entry which is preliminary data.</text>
</comment>
<name>A0ABR1KZ42_9PEZI</name>
<evidence type="ECO:0000313" key="2">
    <source>
        <dbReference type="Proteomes" id="UP001363622"/>
    </source>
</evidence>
<proteinExistence type="predicted"/>
<organism evidence="1 2">
    <name type="scientific">Phyllosticta citriasiana</name>
    <dbReference type="NCBI Taxonomy" id="595635"/>
    <lineage>
        <taxon>Eukaryota</taxon>
        <taxon>Fungi</taxon>
        <taxon>Dikarya</taxon>
        <taxon>Ascomycota</taxon>
        <taxon>Pezizomycotina</taxon>
        <taxon>Dothideomycetes</taxon>
        <taxon>Dothideomycetes incertae sedis</taxon>
        <taxon>Botryosphaeriales</taxon>
        <taxon>Phyllostictaceae</taxon>
        <taxon>Phyllosticta</taxon>
    </lineage>
</organism>
<dbReference type="EMBL" id="JBBPHU010000001">
    <property type="protein sequence ID" value="KAK7523606.1"/>
    <property type="molecule type" value="Genomic_DNA"/>
</dbReference>